<dbReference type="PANTHER" id="PTHR35936:SF17">
    <property type="entry name" value="ARGININE-BINDING EXTRACELLULAR PROTEIN ARTP"/>
    <property type="match status" value="1"/>
</dbReference>
<dbReference type="RefSeq" id="WP_200132234.1">
    <property type="nucleotide sequence ID" value="NZ_JAEHOI010000006.1"/>
</dbReference>
<comment type="caution">
    <text evidence="4">The sequence shown here is derived from an EMBL/GenBank/DDBJ whole genome shotgun (WGS) entry which is preliminary data.</text>
</comment>
<dbReference type="PANTHER" id="PTHR35936">
    <property type="entry name" value="MEMBRANE-BOUND LYTIC MUREIN TRANSGLYCOSYLASE F"/>
    <property type="match status" value="1"/>
</dbReference>
<proteinExistence type="predicted"/>
<name>A0A934UXI3_9MICO</name>
<keyword evidence="1 2" id="KW-0732">Signal</keyword>
<dbReference type="AlphaFoldDB" id="A0A934UXI3"/>
<dbReference type="Proteomes" id="UP000618733">
    <property type="component" value="Unassembled WGS sequence"/>
</dbReference>
<organism evidence="4 5">
    <name type="scientific">Leucobacter edaphi</name>
    <dbReference type="NCBI Taxonomy" id="2796472"/>
    <lineage>
        <taxon>Bacteria</taxon>
        <taxon>Bacillati</taxon>
        <taxon>Actinomycetota</taxon>
        <taxon>Actinomycetes</taxon>
        <taxon>Micrococcales</taxon>
        <taxon>Microbacteriaceae</taxon>
        <taxon>Leucobacter</taxon>
    </lineage>
</organism>
<reference evidence="4" key="1">
    <citation type="submission" date="2020-12" db="EMBL/GenBank/DDBJ databases">
        <title>Leucobacter sp. CAS2, isolated from Chromium sludge.</title>
        <authorList>
            <person name="Xu Z."/>
        </authorList>
    </citation>
    <scope>NUCLEOTIDE SEQUENCE</scope>
    <source>
        <strain evidence="4">CSA2</strain>
    </source>
</reference>
<dbReference type="CDD" id="cd13530">
    <property type="entry name" value="PBP2_peptides_like"/>
    <property type="match status" value="1"/>
</dbReference>
<protein>
    <submittedName>
        <fullName evidence="4">Amino acid ABC transporter substrate-binding protein</fullName>
    </submittedName>
</protein>
<evidence type="ECO:0000256" key="1">
    <source>
        <dbReference type="ARBA" id="ARBA00022729"/>
    </source>
</evidence>
<keyword evidence="5" id="KW-1185">Reference proteome</keyword>
<feature type="signal peptide" evidence="2">
    <location>
        <begin position="1"/>
        <end position="25"/>
    </location>
</feature>
<evidence type="ECO:0000313" key="5">
    <source>
        <dbReference type="Proteomes" id="UP000618733"/>
    </source>
</evidence>
<dbReference type="EMBL" id="JAEHOI010000006">
    <property type="protein sequence ID" value="MBK0422045.1"/>
    <property type="molecule type" value="Genomic_DNA"/>
</dbReference>
<gene>
    <name evidence="4" type="ORF">JD292_08155</name>
</gene>
<evidence type="ECO:0000313" key="4">
    <source>
        <dbReference type="EMBL" id="MBK0422045.1"/>
    </source>
</evidence>
<dbReference type="PROSITE" id="PS51257">
    <property type="entry name" value="PROKAR_LIPOPROTEIN"/>
    <property type="match status" value="1"/>
</dbReference>
<accession>A0A934UXI3</accession>
<feature type="chain" id="PRO_5037436243" evidence="2">
    <location>
        <begin position="26"/>
        <end position="280"/>
    </location>
</feature>
<dbReference type="Gene3D" id="3.40.190.10">
    <property type="entry name" value="Periplasmic binding protein-like II"/>
    <property type="match status" value="2"/>
</dbReference>
<feature type="domain" description="Solute-binding protein family 3/N-terminal" evidence="3">
    <location>
        <begin position="49"/>
        <end position="268"/>
    </location>
</feature>
<evidence type="ECO:0000259" key="3">
    <source>
        <dbReference type="SMART" id="SM00062"/>
    </source>
</evidence>
<dbReference type="Pfam" id="PF00497">
    <property type="entry name" value="SBP_bac_3"/>
    <property type="match status" value="1"/>
</dbReference>
<dbReference type="SMART" id="SM00062">
    <property type="entry name" value="PBPb"/>
    <property type="match status" value="1"/>
</dbReference>
<dbReference type="InterPro" id="IPR001638">
    <property type="entry name" value="Solute-binding_3/MltF_N"/>
</dbReference>
<evidence type="ECO:0000256" key="2">
    <source>
        <dbReference type="SAM" id="SignalP"/>
    </source>
</evidence>
<dbReference type="SUPFAM" id="SSF53850">
    <property type="entry name" value="Periplasmic binding protein-like II"/>
    <property type="match status" value="1"/>
</dbReference>
<sequence>MKPRALLAGLALAALAVGTAGCAPAASGGASVPKGCKPADTFSTVAPGTLTVSLYSLPPFVAPTNDGGIEGVDADILESFAAKECLTITPAPVATAAVIPAVQGGRADVAAGAWWRSADRAKVVALTEPVYLDEMAVVSSEGLDELSQLRGKRVGTVDGYLWVKDAKAYLQDGLKVYKSANDMYQDLKVGRITIALDGYGDAPLHAPDRKVKVIKPDPAVAASLRPPQTCYPVSLENAKLLDALNTHISEMKGSGELKKILKKHGLPGSSADTGDAWLVK</sequence>